<dbReference type="GO" id="GO:0005506">
    <property type="term" value="F:iron ion binding"/>
    <property type="evidence" value="ECO:0007669"/>
    <property type="project" value="InterPro"/>
</dbReference>
<keyword evidence="1" id="KW-0813">Transport</keyword>
<keyword evidence="3" id="KW-0479">Metal-binding</keyword>
<feature type="chain" id="PRO_5041266222" evidence="6">
    <location>
        <begin position="21"/>
        <end position="130"/>
    </location>
</feature>
<dbReference type="InterPro" id="IPR036909">
    <property type="entry name" value="Cyt_c-like_dom_sf"/>
</dbReference>
<keyword evidence="4" id="KW-0249">Electron transport</keyword>
<name>A0AA41W3V6_9GAMM</name>
<keyword evidence="2" id="KW-0349">Heme</keyword>
<keyword evidence="5" id="KW-0408">Iron</keyword>
<evidence type="ECO:0000256" key="2">
    <source>
        <dbReference type="ARBA" id="ARBA00022617"/>
    </source>
</evidence>
<evidence type="ECO:0000256" key="6">
    <source>
        <dbReference type="SAM" id="SignalP"/>
    </source>
</evidence>
<organism evidence="8 9">
    <name type="scientific">Echinimonas agarilytica</name>
    <dbReference type="NCBI Taxonomy" id="1215918"/>
    <lineage>
        <taxon>Bacteria</taxon>
        <taxon>Pseudomonadati</taxon>
        <taxon>Pseudomonadota</taxon>
        <taxon>Gammaproteobacteria</taxon>
        <taxon>Alteromonadales</taxon>
        <taxon>Echinimonadaceae</taxon>
        <taxon>Echinimonas</taxon>
    </lineage>
</organism>
<evidence type="ECO:0000259" key="7">
    <source>
        <dbReference type="Pfam" id="PF13442"/>
    </source>
</evidence>
<evidence type="ECO:0000313" key="8">
    <source>
        <dbReference type="EMBL" id="MCM2678215.1"/>
    </source>
</evidence>
<dbReference type="InterPro" id="IPR002323">
    <property type="entry name" value="Cyt_CIE"/>
</dbReference>
<keyword evidence="9" id="KW-1185">Reference proteome</keyword>
<dbReference type="PANTHER" id="PTHR40942:SF4">
    <property type="entry name" value="CYTOCHROME C5"/>
    <property type="match status" value="1"/>
</dbReference>
<evidence type="ECO:0000256" key="3">
    <source>
        <dbReference type="ARBA" id="ARBA00022723"/>
    </source>
</evidence>
<dbReference type="InterPro" id="IPR009056">
    <property type="entry name" value="Cyt_c-like_dom"/>
</dbReference>
<dbReference type="RefSeq" id="WP_251259537.1">
    <property type="nucleotide sequence ID" value="NZ_JAMQGP010000001.1"/>
</dbReference>
<dbReference type="GO" id="GO:0020037">
    <property type="term" value="F:heme binding"/>
    <property type="evidence" value="ECO:0007669"/>
    <property type="project" value="InterPro"/>
</dbReference>
<sequence length="130" mass="13732">MKTSWLLAALGLSLSTVAFASTDAEIAERIKPVGEVYLEGDEPAQAEVASGPRSGADVYGTFCIACHSGALPNAPKMGDADQWAPRKSQGFDTMLKHAIDGFNAMPPRGTCMNCSDDEIKAAIEHMIEGT</sequence>
<gene>
    <name evidence="8" type="ORF">NAF29_00825</name>
</gene>
<dbReference type="PANTHER" id="PTHR40942">
    <property type="match status" value="1"/>
</dbReference>
<keyword evidence="6" id="KW-0732">Signal</keyword>
<evidence type="ECO:0000256" key="4">
    <source>
        <dbReference type="ARBA" id="ARBA00022982"/>
    </source>
</evidence>
<feature type="domain" description="Cytochrome c" evidence="7">
    <location>
        <begin position="52"/>
        <end position="126"/>
    </location>
</feature>
<dbReference type="Pfam" id="PF13442">
    <property type="entry name" value="Cytochrome_CBB3"/>
    <property type="match status" value="1"/>
</dbReference>
<reference evidence="8 9" key="1">
    <citation type="journal article" date="2013" name="Antonie Van Leeuwenhoek">
        <title>Echinimonas agarilytica gen. nov., sp. nov., a new gammaproteobacterium isolated from the sea urchin Strongylocentrotus intermedius.</title>
        <authorList>
            <person name="Nedashkovskaya O.I."/>
            <person name="Stenkova A.M."/>
            <person name="Zhukova N.V."/>
            <person name="Van Trappen S."/>
            <person name="Lee J.S."/>
            <person name="Kim S.B."/>
        </authorList>
    </citation>
    <scope>NUCLEOTIDE SEQUENCE [LARGE SCALE GENOMIC DNA]</scope>
    <source>
        <strain evidence="8 9">KMM 6351</strain>
    </source>
</reference>
<dbReference type="GO" id="GO:0009055">
    <property type="term" value="F:electron transfer activity"/>
    <property type="evidence" value="ECO:0007669"/>
    <property type="project" value="InterPro"/>
</dbReference>
<dbReference type="EMBL" id="JAMQGP010000001">
    <property type="protein sequence ID" value="MCM2678215.1"/>
    <property type="molecule type" value="Genomic_DNA"/>
</dbReference>
<dbReference type="Proteomes" id="UP001165393">
    <property type="component" value="Unassembled WGS sequence"/>
</dbReference>
<proteinExistence type="predicted"/>
<evidence type="ECO:0000256" key="1">
    <source>
        <dbReference type="ARBA" id="ARBA00022448"/>
    </source>
</evidence>
<dbReference type="SUPFAM" id="SSF46626">
    <property type="entry name" value="Cytochrome c"/>
    <property type="match status" value="1"/>
</dbReference>
<accession>A0AA41W3V6</accession>
<dbReference type="AlphaFoldDB" id="A0AA41W3V6"/>
<evidence type="ECO:0000313" key="9">
    <source>
        <dbReference type="Proteomes" id="UP001165393"/>
    </source>
</evidence>
<comment type="caution">
    <text evidence="8">The sequence shown here is derived from an EMBL/GenBank/DDBJ whole genome shotgun (WGS) entry which is preliminary data.</text>
</comment>
<dbReference type="Gene3D" id="1.10.760.10">
    <property type="entry name" value="Cytochrome c-like domain"/>
    <property type="match status" value="1"/>
</dbReference>
<evidence type="ECO:0000256" key="5">
    <source>
        <dbReference type="ARBA" id="ARBA00023004"/>
    </source>
</evidence>
<dbReference type="PRINTS" id="PR00607">
    <property type="entry name" value="CYTCHROMECIE"/>
</dbReference>
<protein>
    <submittedName>
        <fullName evidence="8">Cytochrome c5 family protein</fullName>
    </submittedName>
</protein>
<feature type="signal peptide" evidence="6">
    <location>
        <begin position="1"/>
        <end position="20"/>
    </location>
</feature>